<dbReference type="EMBL" id="QRWT01000013">
    <property type="protein sequence ID" value="RGT50915.1"/>
    <property type="molecule type" value="Genomic_DNA"/>
</dbReference>
<dbReference type="PANTHER" id="PTHR30349">
    <property type="entry name" value="PHAGE INTEGRASE-RELATED"/>
    <property type="match status" value="1"/>
</dbReference>
<dbReference type="PROSITE" id="PS51898">
    <property type="entry name" value="TYR_RECOMBINASE"/>
    <property type="match status" value="1"/>
</dbReference>
<dbReference type="Pfam" id="PF17293">
    <property type="entry name" value="Arm-DNA-bind_5"/>
    <property type="match status" value="1"/>
</dbReference>
<dbReference type="InterPro" id="IPR050090">
    <property type="entry name" value="Tyrosine_recombinase_XerCD"/>
</dbReference>
<dbReference type="SUPFAM" id="SSF56349">
    <property type="entry name" value="DNA breaking-rejoining enzymes"/>
    <property type="match status" value="1"/>
</dbReference>
<evidence type="ECO:0000313" key="5">
    <source>
        <dbReference type="EMBL" id="RGT50915.1"/>
    </source>
</evidence>
<dbReference type="Gene3D" id="1.10.443.10">
    <property type="entry name" value="Intergrase catalytic core"/>
    <property type="match status" value="1"/>
</dbReference>
<dbReference type="InterPro" id="IPR035386">
    <property type="entry name" value="Arm-DNA-bind_5"/>
</dbReference>
<dbReference type="GO" id="GO:0006310">
    <property type="term" value="P:DNA recombination"/>
    <property type="evidence" value="ECO:0007669"/>
    <property type="project" value="UniProtKB-KW"/>
</dbReference>
<keyword evidence="2" id="KW-0238">DNA-binding</keyword>
<name>A0AAQ0LLY0_9BACE</name>
<reference evidence="5 6" key="1">
    <citation type="submission" date="2018-08" db="EMBL/GenBank/DDBJ databases">
        <title>A genome reference for cultivated species of the human gut microbiota.</title>
        <authorList>
            <person name="Zou Y."/>
            <person name="Xue W."/>
            <person name="Luo G."/>
        </authorList>
    </citation>
    <scope>NUCLEOTIDE SEQUENCE [LARGE SCALE GENOMIC DNA]</scope>
    <source>
        <strain evidence="5 6">AF19-10AC</strain>
    </source>
</reference>
<evidence type="ECO:0000313" key="6">
    <source>
        <dbReference type="Proteomes" id="UP000284772"/>
    </source>
</evidence>
<dbReference type="AlphaFoldDB" id="A0AAQ0LLY0"/>
<keyword evidence="3" id="KW-0233">DNA recombination</keyword>
<accession>A0AAQ0LLY0</accession>
<comment type="caution">
    <text evidence="5">The sequence shown here is derived from an EMBL/GenBank/DDBJ whole genome shotgun (WGS) entry which is preliminary data.</text>
</comment>
<dbReference type="Proteomes" id="UP000284772">
    <property type="component" value="Unassembled WGS sequence"/>
</dbReference>
<dbReference type="CDD" id="cd01185">
    <property type="entry name" value="INTN1_C_like"/>
    <property type="match status" value="1"/>
</dbReference>
<protein>
    <submittedName>
        <fullName evidence="5">Site-specific integrase</fullName>
    </submittedName>
</protein>
<evidence type="ECO:0000256" key="1">
    <source>
        <dbReference type="ARBA" id="ARBA00008857"/>
    </source>
</evidence>
<proteinExistence type="inferred from homology"/>
<dbReference type="InterPro" id="IPR010998">
    <property type="entry name" value="Integrase_recombinase_N"/>
</dbReference>
<gene>
    <name evidence="5" type="ORF">DWX27_13210</name>
</gene>
<feature type="domain" description="Tyr recombinase" evidence="4">
    <location>
        <begin position="220"/>
        <end position="401"/>
    </location>
</feature>
<dbReference type="GO" id="GO:0015074">
    <property type="term" value="P:DNA integration"/>
    <property type="evidence" value="ECO:0007669"/>
    <property type="project" value="InterPro"/>
</dbReference>
<dbReference type="Pfam" id="PF00589">
    <property type="entry name" value="Phage_integrase"/>
    <property type="match status" value="1"/>
</dbReference>
<evidence type="ECO:0000259" key="4">
    <source>
        <dbReference type="PROSITE" id="PS51898"/>
    </source>
</evidence>
<dbReference type="RefSeq" id="WP_118448447.1">
    <property type="nucleotide sequence ID" value="NZ_QRWT01000013.1"/>
</dbReference>
<organism evidence="5 6">
    <name type="scientific">Bacteroides intestinalis</name>
    <dbReference type="NCBI Taxonomy" id="329854"/>
    <lineage>
        <taxon>Bacteria</taxon>
        <taxon>Pseudomonadati</taxon>
        <taxon>Bacteroidota</taxon>
        <taxon>Bacteroidia</taxon>
        <taxon>Bacteroidales</taxon>
        <taxon>Bacteroidaceae</taxon>
        <taxon>Bacteroides</taxon>
    </lineage>
</organism>
<dbReference type="GO" id="GO:0003677">
    <property type="term" value="F:DNA binding"/>
    <property type="evidence" value="ECO:0007669"/>
    <property type="project" value="UniProtKB-KW"/>
</dbReference>
<comment type="similarity">
    <text evidence="1">Belongs to the 'phage' integrase family.</text>
</comment>
<dbReference type="Pfam" id="PF13102">
    <property type="entry name" value="Phage_int_SAM_5"/>
    <property type="match status" value="1"/>
</dbReference>
<dbReference type="InterPro" id="IPR013762">
    <property type="entry name" value="Integrase-like_cat_sf"/>
</dbReference>
<dbReference type="InterPro" id="IPR011010">
    <property type="entry name" value="DNA_brk_join_enz"/>
</dbReference>
<evidence type="ECO:0000256" key="2">
    <source>
        <dbReference type="ARBA" id="ARBA00023125"/>
    </source>
</evidence>
<evidence type="ECO:0000256" key="3">
    <source>
        <dbReference type="ARBA" id="ARBA00023172"/>
    </source>
</evidence>
<dbReference type="Gene3D" id="1.10.150.130">
    <property type="match status" value="1"/>
</dbReference>
<sequence length="415" mass="47305">MEYNRSTFSILFYLNTSKKKKSGKCPVMGRISVDGKSTAFSTGIDILPDEWNASEGLALGKSNTAINRQIEDCKAKLEDYYKAMVENQGFVTAELLKNALRGIGTAQNTVMQEFADLVEEKRKSVGIRIVASSYSIYPAAYRHFKGFLRHKYNADDISFSMVNMAMIEEYAYYLKIDARLATRTARATMKPFRTVVKRAYNKGLLRNDPFFDYVPEKILSNPRWLSHDEIERLMKLQLKSHAQSFVRDMFLFSTFTGISYIDLKNLRHTDIGQQEDGSLWIILNRQKTGTSSYIPLLDFPKSIIEKYKGTKYSGDDGKVFKIRSSASVNGHLKELAKLAGIDKTLTYHQSRHSFGTEICLSQGVPIETLSKMMGHTSIKTTQIYAEVTRTKINEDMTKLAKRIKGKYRFSKDSNE</sequence>
<dbReference type="InterPro" id="IPR002104">
    <property type="entry name" value="Integrase_catalytic"/>
</dbReference>
<dbReference type="InterPro" id="IPR025269">
    <property type="entry name" value="SAM-like_dom"/>
</dbReference>
<dbReference type="PANTHER" id="PTHR30349:SF64">
    <property type="entry name" value="PROPHAGE INTEGRASE INTD-RELATED"/>
    <property type="match status" value="1"/>
</dbReference>